<dbReference type="Gene3D" id="3.90.1530.10">
    <property type="entry name" value="Conserved hypothetical protein from pyrococcus furiosus pfu- 392566-001, ParB domain"/>
    <property type="match status" value="1"/>
</dbReference>
<dbReference type="OrthoDB" id="8565623at2"/>
<protein>
    <submittedName>
        <fullName evidence="1">Uncharacterized protein</fullName>
    </submittedName>
</protein>
<name>E4TQB7_MARTH</name>
<dbReference type="InterPro" id="IPR036086">
    <property type="entry name" value="ParB/Sulfiredoxin_sf"/>
</dbReference>
<evidence type="ECO:0000313" key="1">
    <source>
        <dbReference type="EMBL" id="ADR22640.1"/>
    </source>
</evidence>
<gene>
    <name evidence="1" type="ordered locus">Ftrac_2662</name>
</gene>
<reference evidence="1 2" key="1">
    <citation type="journal article" date="2011" name="Stand. Genomic Sci.">
        <title>Complete genome sequence of Marivirga tractuosa type strain (H-43).</title>
        <authorList>
            <person name="Pagani I."/>
            <person name="Chertkov O."/>
            <person name="Lapidus A."/>
            <person name="Lucas S."/>
            <person name="Del Rio T.G."/>
            <person name="Tice H."/>
            <person name="Copeland A."/>
            <person name="Cheng J.F."/>
            <person name="Nolan M."/>
            <person name="Saunders E."/>
            <person name="Pitluck S."/>
            <person name="Held B."/>
            <person name="Goodwin L."/>
            <person name="Liolios K."/>
            <person name="Ovchinikova G."/>
            <person name="Ivanova N."/>
            <person name="Mavromatis K."/>
            <person name="Pati A."/>
            <person name="Chen A."/>
            <person name="Palaniappan K."/>
            <person name="Land M."/>
            <person name="Hauser L."/>
            <person name="Jeffries C.D."/>
            <person name="Detter J.C."/>
            <person name="Han C."/>
            <person name="Tapia R."/>
            <person name="Ngatchou-Djao O.D."/>
            <person name="Rohde M."/>
            <person name="Goker M."/>
            <person name="Spring S."/>
            <person name="Sikorski J."/>
            <person name="Woyke T."/>
            <person name="Bristow J."/>
            <person name="Eisen J.A."/>
            <person name="Markowitz V."/>
            <person name="Hugenholtz P."/>
            <person name="Klenk H.P."/>
            <person name="Kyrpides N.C."/>
        </authorList>
    </citation>
    <scope>NUCLEOTIDE SEQUENCE [LARGE SCALE GENOMIC DNA]</scope>
    <source>
        <strain evidence="2">ATCC 23168 / DSM 4126 / NBRC 15989 / NCIMB 1408 / VKM B-1430 / H-43</strain>
    </source>
</reference>
<dbReference type="STRING" id="643867.Ftrac_2662"/>
<dbReference type="RefSeq" id="WP_013454783.1">
    <property type="nucleotide sequence ID" value="NC_014759.1"/>
</dbReference>
<organism evidence="1 2">
    <name type="scientific">Marivirga tractuosa (strain ATCC 23168 / DSM 4126 / NBRC 15989 / NCIMB 1408 / VKM B-1430 / H-43)</name>
    <name type="common">Microscilla tractuosa</name>
    <name type="synonym">Flexibacter tractuosus</name>
    <dbReference type="NCBI Taxonomy" id="643867"/>
    <lineage>
        <taxon>Bacteria</taxon>
        <taxon>Pseudomonadati</taxon>
        <taxon>Bacteroidota</taxon>
        <taxon>Cytophagia</taxon>
        <taxon>Cytophagales</taxon>
        <taxon>Marivirgaceae</taxon>
        <taxon>Marivirga</taxon>
    </lineage>
</organism>
<dbReference type="KEGG" id="mtt:Ftrac_2662"/>
<keyword evidence="2" id="KW-1185">Reference proteome</keyword>
<accession>E4TQB7</accession>
<evidence type="ECO:0000313" key="2">
    <source>
        <dbReference type="Proteomes" id="UP000008720"/>
    </source>
</evidence>
<dbReference type="EMBL" id="CP002349">
    <property type="protein sequence ID" value="ADR22640.1"/>
    <property type="molecule type" value="Genomic_DNA"/>
</dbReference>
<sequence>MDNYQIQLDKNPVTGFAVIDKDLVLAHEKVVESRFSSLKNYLESLKPYIILPSILVCNKTNVIIDGHHRYHALVSLGISEVPVTYLDYASKYIVVDPDEKISKERIVEAGLSGSLLEPKSSFHHIKDHNNNYYPIILLSTIYSVKNEFEQ</sequence>
<dbReference type="HOGENOM" id="CLU_134838_0_0_10"/>
<dbReference type="AlphaFoldDB" id="E4TQB7"/>
<dbReference type="eggNOG" id="COG1475">
    <property type="taxonomic scope" value="Bacteria"/>
</dbReference>
<proteinExistence type="predicted"/>
<dbReference type="SUPFAM" id="SSF110849">
    <property type="entry name" value="ParB/Sulfiredoxin"/>
    <property type="match status" value="1"/>
</dbReference>
<dbReference type="Proteomes" id="UP000008720">
    <property type="component" value="Chromosome"/>
</dbReference>